<dbReference type="Proteomes" id="UP000321949">
    <property type="component" value="Unassembled WGS sequence"/>
</dbReference>
<feature type="transmembrane region" description="Helical" evidence="2">
    <location>
        <begin position="158"/>
        <end position="178"/>
    </location>
</feature>
<dbReference type="InterPro" id="IPR038765">
    <property type="entry name" value="Papain-like_cys_pep_sf"/>
</dbReference>
<evidence type="ECO:0000256" key="2">
    <source>
        <dbReference type="SAM" id="Phobius"/>
    </source>
</evidence>
<keyword evidence="2" id="KW-1133">Transmembrane helix</keyword>
<gene>
    <name evidence="4" type="ORF">FVP74_09160</name>
</gene>
<keyword evidence="5" id="KW-1185">Reference proteome</keyword>
<organism evidence="4 5">
    <name type="scientific">Microbacterium saccharophilum</name>
    <dbReference type="NCBI Taxonomy" id="1213358"/>
    <lineage>
        <taxon>Bacteria</taxon>
        <taxon>Bacillati</taxon>
        <taxon>Actinomycetota</taxon>
        <taxon>Actinomycetes</taxon>
        <taxon>Micrococcales</taxon>
        <taxon>Microbacteriaceae</taxon>
        <taxon>Microbacterium</taxon>
    </lineage>
</organism>
<evidence type="ECO:0000259" key="3">
    <source>
        <dbReference type="SMART" id="SM00460"/>
    </source>
</evidence>
<dbReference type="SUPFAM" id="SSF54001">
    <property type="entry name" value="Cysteine proteinases"/>
    <property type="match status" value="1"/>
</dbReference>
<feature type="transmembrane region" description="Helical" evidence="2">
    <location>
        <begin position="208"/>
        <end position="226"/>
    </location>
</feature>
<name>A0A5C8I1R3_9MICO</name>
<feature type="compositionally biased region" description="Pro residues" evidence="1">
    <location>
        <begin position="1"/>
        <end position="14"/>
    </location>
</feature>
<feature type="region of interest" description="Disordered" evidence="1">
    <location>
        <begin position="1"/>
        <end position="23"/>
    </location>
</feature>
<dbReference type="InterPro" id="IPR021878">
    <property type="entry name" value="TgpA_N"/>
</dbReference>
<comment type="caution">
    <text evidence="4">The sequence shown here is derived from an EMBL/GenBank/DDBJ whole genome shotgun (WGS) entry which is preliminary data.</text>
</comment>
<evidence type="ECO:0000256" key="1">
    <source>
        <dbReference type="SAM" id="MobiDB-lite"/>
    </source>
</evidence>
<dbReference type="SMART" id="SM00460">
    <property type="entry name" value="TGc"/>
    <property type="match status" value="1"/>
</dbReference>
<feature type="transmembrane region" description="Helical" evidence="2">
    <location>
        <begin position="97"/>
        <end position="118"/>
    </location>
</feature>
<dbReference type="InterPro" id="IPR025403">
    <property type="entry name" value="TgpA-like_C"/>
</dbReference>
<sequence length="783" mass="82692">MPAGTPPRSRPTPTWPSRGWRPSTGDLAVSAFERTPAPATRPRGERRLTLALYIALLAALAPLLSVVDPGAWTFAVATLTAALLAIGFVARRLRVPAVAVTLLEAAVGAGAVTVMFFADTALFALVPTPESFGQIPVLIQSASNEILLGVAPLEPTRAVSFIIVAAMGILTIALDHVVLTARMPLLATIALVTVWLIPAIAVPSGVNVLAFAVLAVAVLALIRAETRTRETVAPRGRADGAGVTAVAAAIGTVAIVGAIVAAPSLPPPVVRAGGNGLAATIDPTLNLGDDLRQRGDVTALRVRTNASSIPYLRATTLSTFTGARWEPDRLRSVPLTEFAFDDVVADEDIRVTEYRTNVTIEQLSSAYLPVAYPAVGVDGTEGLWRFVPYNRTVQTPQSNTLGQSYEVVTHLPRPTLEQIRGAEARLDGGNVDVDVVPEGLPPIIEALALEVTAGATNDFDRLSALQSWFRGPDFTYSLLAPVQDGFDGEGADAIARFLEVRAGYCSHFAAAFALMARTLDMPSRIVVGFLPGTLTNDREESQRVAEVKMSQLHAWPEVFFEGIGWVPFEPTKSLGDVPRFLPAAIAGVDDDGEDVAGPRPTATPTATPSATPVNPDFDDDATAAPGSVQLVDLRPYLVTIGIILVLGVTPTTLRALRLRMLTRRARSGDITAAWRIVQDVAIDLGAPVPASESPRAFGMRLIEAHGAPSDEMRRLVNAVEHASYARAGAAEAGARAAEDAEKVRIGMLDAAPTESRAKARALLLPRSLIIRPGSAFADRVASA</sequence>
<evidence type="ECO:0000313" key="5">
    <source>
        <dbReference type="Proteomes" id="UP000321949"/>
    </source>
</evidence>
<dbReference type="PANTHER" id="PTHR42736:SF1">
    <property type="entry name" value="PROTEIN-GLUTAMINE GAMMA-GLUTAMYLTRANSFERASE"/>
    <property type="match status" value="1"/>
</dbReference>
<dbReference type="Pfam" id="PF01841">
    <property type="entry name" value="Transglut_core"/>
    <property type="match status" value="1"/>
</dbReference>
<dbReference type="Pfam" id="PF11992">
    <property type="entry name" value="TgpA_N"/>
    <property type="match status" value="1"/>
</dbReference>
<keyword evidence="2" id="KW-0812">Transmembrane</keyword>
<dbReference type="PANTHER" id="PTHR42736">
    <property type="entry name" value="PROTEIN-GLUTAMINE GAMMA-GLUTAMYLTRANSFERASE"/>
    <property type="match status" value="1"/>
</dbReference>
<accession>A0A5C8I1R3</accession>
<feature type="transmembrane region" description="Helical" evidence="2">
    <location>
        <begin position="238"/>
        <end position="262"/>
    </location>
</feature>
<feature type="domain" description="Transglutaminase-like" evidence="3">
    <location>
        <begin position="497"/>
        <end position="572"/>
    </location>
</feature>
<evidence type="ECO:0000313" key="4">
    <source>
        <dbReference type="EMBL" id="TXK11492.1"/>
    </source>
</evidence>
<dbReference type="InterPro" id="IPR002931">
    <property type="entry name" value="Transglutaminase-like"/>
</dbReference>
<keyword evidence="2" id="KW-0472">Membrane</keyword>
<proteinExistence type="predicted"/>
<feature type="compositionally biased region" description="Low complexity" evidence="1">
    <location>
        <begin position="595"/>
        <end position="612"/>
    </location>
</feature>
<dbReference type="Gene3D" id="3.10.620.30">
    <property type="match status" value="1"/>
</dbReference>
<protein>
    <submittedName>
        <fullName evidence="4">Transglutaminase domain-containing protein</fullName>
    </submittedName>
</protein>
<dbReference type="EMBL" id="VRSX01000003">
    <property type="protein sequence ID" value="TXK11492.1"/>
    <property type="molecule type" value="Genomic_DNA"/>
</dbReference>
<dbReference type="AlphaFoldDB" id="A0A5C8I1R3"/>
<dbReference type="OrthoDB" id="9804023at2"/>
<feature type="transmembrane region" description="Helical" evidence="2">
    <location>
        <begin position="636"/>
        <end position="656"/>
    </location>
</feature>
<feature type="region of interest" description="Disordered" evidence="1">
    <location>
        <begin position="590"/>
        <end position="614"/>
    </location>
</feature>
<dbReference type="Pfam" id="PF13559">
    <property type="entry name" value="DUF4129"/>
    <property type="match status" value="1"/>
</dbReference>
<feature type="transmembrane region" description="Helical" evidence="2">
    <location>
        <begin position="48"/>
        <end position="65"/>
    </location>
</feature>
<feature type="transmembrane region" description="Helical" evidence="2">
    <location>
        <begin position="71"/>
        <end position="90"/>
    </location>
</feature>
<reference evidence="4 5" key="1">
    <citation type="submission" date="2019-08" db="EMBL/GenBank/DDBJ databases">
        <authorList>
            <person name="Dong K."/>
        </authorList>
    </citation>
    <scope>NUCLEOTIDE SEQUENCE [LARGE SCALE GENOMIC DNA]</scope>
    <source>
        <strain evidence="4 5">K-1</strain>
    </source>
</reference>
<dbReference type="InterPro" id="IPR052901">
    <property type="entry name" value="Bact_TGase-like"/>
</dbReference>